<dbReference type="PANTHER" id="PTHR35910">
    <property type="entry name" value="2EXR DOMAIN-CONTAINING PROTEIN"/>
    <property type="match status" value="1"/>
</dbReference>
<reference evidence="3" key="1">
    <citation type="journal article" date="2021" name="Nat. Commun.">
        <title>Genetic determinants of endophytism in the Arabidopsis root mycobiome.</title>
        <authorList>
            <person name="Mesny F."/>
            <person name="Miyauchi S."/>
            <person name="Thiergart T."/>
            <person name="Pickel B."/>
            <person name="Atanasova L."/>
            <person name="Karlsson M."/>
            <person name="Huettel B."/>
            <person name="Barry K.W."/>
            <person name="Haridas S."/>
            <person name="Chen C."/>
            <person name="Bauer D."/>
            <person name="Andreopoulos W."/>
            <person name="Pangilinan J."/>
            <person name="LaButti K."/>
            <person name="Riley R."/>
            <person name="Lipzen A."/>
            <person name="Clum A."/>
            <person name="Drula E."/>
            <person name="Henrissat B."/>
            <person name="Kohler A."/>
            <person name="Grigoriev I.V."/>
            <person name="Martin F.M."/>
            <person name="Hacquard S."/>
        </authorList>
    </citation>
    <scope>NUCLEOTIDE SEQUENCE</scope>
    <source>
        <strain evidence="3">MPI-CAGE-AT-0023</strain>
    </source>
</reference>
<name>A0A9P9KXJ9_FUSRE</name>
<dbReference type="GeneID" id="70219341"/>
<feature type="region of interest" description="Disordered" evidence="1">
    <location>
        <begin position="229"/>
        <end position="250"/>
    </location>
</feature>
<accession>A0A9P9KXJ9</accession>
<evidence type="ECO:0000313" key="3">
    <source>
        <dbReference type="EMBL" id="KAH7270185.1"/>
    </source>
</evidence>
<organism evidence="3 4">
    <name type="scientific">Fusarium redolens</name>
    <dbReference type="NCBI Taxonomy" id="48865"/>
    <lineage>
        <taxon>Eukaryota</taxon>
        <taxon>Fungi</taxon>
        <taxon>Dikarya</taxon>
        <taxon>Ascomycota</taxon>
        <taxon>Pezizomycotina</taxon>
        <taxon>Sordariomycetes</taxon>
        <taxon>Hypocreomycetidae</taxon>
        <taxon>Hypocreales</taxon>
        <taxon>Nectriaceae</taxon>
        <taxon>Fusarium</taxon>
        <taxon>Fusarium redolens species complex</taxon>
    </lineage>
</organism>
<gene>
    <name evidence="3" type="ORF">BKA55DRAFT_532794</name>
</gene>
<dbReference type="RefSeq" id="XP_046056953.1">
    <property type="nucleotide sequence ID" value="XM_046189387.1"/>
</dbReference>
<evidence type="ECO:0000256" key="1">
    <source>
        <dbReference type="SAM" id="MobiDB-lite"/>
    </source>
</evidence>
<dbReference type="EMBL" id="JAGMUX010000001">
    <property type="protein sequence ID" value="KAH7270185.1"/>
    <property type="molecule type" value="Genomic_DNA"/>
</dbReference>
<protein>
    <recommendedName>
        <fullName evidence="2">2EXR domain-containing protein</fullName>
    </recommendedName>
</protein>
<dbReference type="Proteomes" id="UP000720189">
    <property type="component" value="Unassembled WGS sequence"/>
</dbReference>
<dbReference type="InterPro" id="IPR045518">
    <property type="entry name" value="2EXR"/>
</dbReference>
<dbReference type="Pfam" id="PF20150">
    <property type="entry name" value="2EXR"/>
    <property type="match status" value="1"/>
</dbReference>
<feature type="domain" description="2EXR" evidence="2">
    <location>
        <begin position="3"/>
        <end position="93"/>
    </location>
</feature>
<sequence>MGFVAFNKLPAEIRSMVWAYALPEPRVYEILDTPFSTLKTPASTGLMFSSSSHDAPPVLAAVCKESRAFVLRRYRPLTLSDTIKYIDPNRDIILLQPYLLIKRLLRTLHSLAEVDFMKRDLRQVAFGTSYGFSTGIYHPILSGRVSKNNTKTLVKKLARFSKLGKVLFVVHEEFKCVNSKPHRAESQLELQLLSSSFVKSQEDDQPRTAWRFHRNEIQYYPLHVEELEEDEPDIEKSVSDGEDDDVELNRKPTNDDWRRFRRRFLKAVYSTLMKELREKPRQEHLPFLIEGASLSWRYEAS</sequence>
<evidence type="ECO:0000313" key="4">
    <source>
        <dbReference type="Proteomes" id="UP000720189"/>
    </source>
</evidence>
<proteinExistence type="predicted"/>
<comment type="caution">
    <text evidence="3">The sequence shown here is derived from an EMBL/GenBank/DDBJ whole genome shotgun (WGS) entry which is preliminary data.</text>
</comment>
<dbReference type="AlphaFoldDB" id="A0A9P9KXJ9"/>
<dbReference type="OrthoDB" id="4812806at2759"/>
<dbReference type="PANTHER" id="PTHR35910:SF6">
    <property type="entry name" value="2EXR DOMAIN-CONTAINING PROTEIN"/>
    <property type="match status" value="1"/>
</dbReference>
<evidence type="ECO:0000259" key="2">
    <source>
        <dbReference type="Pfam" id="PF20150"/>
    </source>
</evidence>
<keyword evidence="4" id="KW-1185">Reference proteome</keyword>